<feature type="chain" id="PRO_5046295411" description="Lipoprotein" evidence="1">
    <location>
        <begin position="19"/>
        <end position="199"/>
    </location>
</feature>
<evidence type="ECO:0000313" key="3">
    <source>
        <dbReference type="Proteomes" id="UP001500185"/>
    </source>
</evidence>
<sequence>MRKTILLLIIAIIFTNCAKSQSELSFLANELCNSFEESDLKKSNKKLFKLIQNKSNEIYNKYPKKLDSLTEELKKKYPDKNQQEIALTVGNEISLFAIEKCPIFQKITQKIAVPEPNKNKKSITNVTDELCELLNNSSDKNTSALNKIVDDKLFDLVFQNKELIEKEYGNFGSSEYKTDLNANLMKNCDIYYKLIMGEN</sequence>
<reference evidence="2 3" key="1">
    <citation type="journal article" date="2019" name="Int. J. Syst. Evol. Microbiol.">
        <title>The Global Catalogue of Microorganisms (GCM) 10K type strain sequencing project: providing services to taxonomists for standard genome sequencing and annotation.</title>
        <authorList>
            <consortium name="The Broad Institute Genomics Platform"/>
            <consortium name="The Broad Institute Genome Sequencing Center for Infectious Disease"/>
            <person name="Wu L."/>
            <person name="Ma J."/>
        </authorList>
    </citation>
    <scope>NUCLEOTIDE SEQUENCE [LARGE SCALE GENOMIC DNA]</scope>
    <source>
        <strain evidence="2 3">JCM 16231</strain>
    </source>
</reference>
<protein>
    <recommendedName>
        <fullName evidence="4">Lipoprotein</fullName>
    </recommendedName>
</protein>
<dbReference type="EMBL" id="BAAAGG010000001">
    <property type="protein sequence ID" value="GAA0751453.1"/>
    <property type="molecule type" value="Genomic_DNA"/>
</dbReference>
<evidence type="ECO:0008006" key="4">
    <source>
        <dbReference type="Google" id="ProtNLM"/>
    </source>
</evidence>
<dbReference type="Proteomes" id="UP001500185">
    <property type="component" value="Unassembled WGS sequence"/>
</dbReference>
<keyword evidence="3" id="KW-1185">Reference proteome</keyword>
<gene>
    <name evidence="2" type="ORF">GCM10009433_01540</name>
</gene>
<accession>A0ABN1K0V5</accession>
<organism evidence="2 3">
    <name type="scientific">Psychroflexus lacisalsi</name>
    <dbReference type="NCBI Taxonomy" id="503928"/>
    <lineage>
        <taxon>Bacteria</taxon>
        <taxon>Pseudomonadati</taxon>
        <taxon>Bacteroidota</taxon>
        <taxon>Flavobacteriia</taxon>
        <taxon>Flavobacteriales</taxon>
        <taxon>Flavobacteriaceae</taxon>
        <taxon>Psychroflexus</taxon>
    </lineage>
</organism>
<evidence type="ECO:0000256" key="1">
    <source>
        <dbReference type="SAM" id="SignalP"/>
    </source>
</evidence>
<evidence type="ECO:0000313" key="2">
    <source>
        <dbReference type="EMBL" id="GAA0751453.1"/>
    </source>
</evidence>
<feature type="signal peptide" evidence="1">
    <location>
        <begin position="1"/>
        <end position="18"/>
    </location>
</feature>
<keyword evidence="1" id="KW-0732">Signal</keyword>
<proteinExistence type="predicted"/>
<dbReference type="RefSeq" id="WP_224455282.1">
    <property type="nucleotide sequence ID" value="NZ_BAAAGG010000001.1"/>
</dbReference>
<name>A0ABN1K0V5_9FLAO</name>
<comment type="caution">
    <text evidence="2">The sequence shown here is derived from an EMBL/GenBank/DDBJ whole genome shotgun (WGS) entry which is preliminary data.</text>
</comment>